<dbReference type="SMART" id="SM00028">
    <property type="entry name" value="TPR"/>
    <property type="match status" value="5"/>
</dbReference>
<dbReference type="PROSITE" id="PS50005">
    <property type="entry name" value="TPR"/>
    <property type="match status" value="4"/>
</dbReference>
<dbReference type="PANTHER" id="PTHR44998">
    <property type="match status" value="1"/>
</dbReference>
<organism evidence="3 4">
    <name type="scientific">Desulfosarcina alkanivorans</name>
    <dbReference type="NCBI Taxonomy" id="571177"/>
    <lineage>
        <taxon>Bacteria</taxon>
        <taxon>Pseudomonadati</taxon>
        <taxon>Thermodesulfobacteriota</taxon>
        <taxon>Desulfobacteria</taxon>
        <taxon>Desulfobacterales</taxon>
        <taxon>Desulfosarcinaceae</taxon>
        <taxon>Desulfosarcina</taxon>
    </lineage>
</organism>
<dbReference type="KEGG" id="dalk:DSCA_11210"/>
<dbReference type="Proteomes" id="UP000427906">
    <property type="component" value="Chromosome"/>
</dbReference>
<feature type="repeat" description="TPR" evidence="1">
    <location>
        <begin position="27"/>
        <end position="60"/>
    </location>
</feature>
<dbReference type="SUPFAM" id="SSF48452">
    <property type="entry name" value="TPR-like"/>
    <property type="match status" value="1"/>
</dbReference>
<feature type="repeat" description="TPR" evidence="1">
    <location>
        <begin position="61"/>
        <end position="94"/>
    </location>
</feature>
<gene>
    <name evidence="3" type="ORF">DSCA_11210</name>
</gene>
<dbReference type="AlphaFoldDB" id="A0A5K7YK80"/>
<dbReference type="Gene3D" id="1.25.40.10">
    <property type="entry name" value="Tetratricopeptide repeat domain"/>
    <property type="match status" value="3"/>
</dbReference>
<dbReference type="PANTHER" id="PTHR44998:SF1">
    <property type="entry name" value="UDP-N-ACETYLGLUCOSAMINE--PEPTIDE N-ACETYLGLUCOSAMINYLTRANSFERASE 110 KDA SUBUNIT"/>
    <property type="match status" value="1"/>
</dbReference>
<keyword evidence="4" id="KW-1185">Reference proteome</keyword>
<dbReference type="GO" id="GO:0008757">
    <property type="term" value="F:S-adenosylmethionine-dependent methyltransferase activity"/>
    <property type="evidence" value="ECO:0007669"/>
    <property type="project" value="InterPro"/>
</dbReference>
<dbReference type="InterPro" id="IPR019734">
    <property type="entry name" value="TPR_rpt"/>
</dbReference>
<dbReference type="InterPro" id="IPR013216">
    <property type="entry name" value="Methyltransf_11"/>
</dbReference>
<accession>A0A5K7YK80</accession>
<dbReference type="InterPro" id="IPR011990">
    <property type="entry name" value="TPR-like_helical_dom_sf"/>
</dbReference>
<dbReference type="Gene3D" id="3.40.50.150">
    <property type="entry name" value="Vaccinia Virus protein VP39"/>
    <property type="match status" value="1"/>
</dbReference>
<evidence type="ECO:0000256" key="1">
    <source>
        <dbReference type="PROSITE-ProRule" id="PRU00339"/>
    </source>
</evidence>
<evidence type="ECO:0000313" key="3">
    <source>
        <dbReference type="EMBL" id="BBO67191.1"/>
    </source>
</evidence>
<dbReference type="Pfam" id="PF08241">
    <property type="entry name" value="Methyltransf_11"/>
    <property type="match status" value="1"/>
</dbReference>
<dbReference type="PROSITE" id="PS50293">
    <property type="entry name" value="TPR_REGION"/>
    <property type="match status" value="1"/>
</dbReference>
<feature type="repeat" description="TPR" evidence="1">
    <location>
        <begin position="163"/>
        <end position="196"/>
    </location>
</feature>
<dbReference type="CDD" id="cd02440">
    <property type="entry name" value="AdoMet_MTases"/>
    <property type="match status" value="1"/>
</dbReference>
<keyword evidence="1" id="KW-0802">TPR repeat</keyword>
<proteinExistence type="predicted"/>
<dbReference type="InterPro" id="IPR029063">
    <property type="entry name" value="SAM-dependent_MTases_sf"/>
</dbReference>
<evidence type="ECO:0000259" key="2">
    <source>
        <dbReference type="Pfam" id="PF08241"/>
    </source>
</evidence>
<dbReference type="Pfam" id="PF13432">
    <property type="entry name" value="TPR_16"/>
    <property type="match status" value="1"/>
</dbReference>
<dbReference type="EMBL" id="AP021874">
    <property type="protein sequence ID" value="BBO67191.1"/>
    <property type="molecule type" value="Genomic_DNA"/>
</dbReference>
<feature type="repeat" description="TPR" evidence="1">
    <location>
        <begin position="129"/>
        <end position="162"/>
    </location>
</feature>
<feature type="domain" description="Methyltransferase type 11" evidence="2">
    <location>
        <begin position="264"/>
        <end position="356"/>
    </location>
</feature>
<protein>
    <recommendedName>
        <fullName evidence="2">Methyltransferase type 11 domain-containing protein</fullName>
    </recommendedName>
</protein>
<dbReference type="SUPFAM" id="SSF53335">
    <property type="entry name" value="S-adenosyl-L-methionine-dependent methyltransferases"/>
    <property type="match status" value="1"/>
</dbReference>
<dbReference type="Pfam" id="PF14559">
    <property type="entry name" value="TPR_19"/>
    <property type="match status" value="1"/>
</dbReference>
<dbReference type="Pfam" id="PF13424">
    <property type="entry name" value="TPR_12"/>
    <property type="match status" value="1"/>
</dbReference>
<evidence type="ECO:0000313" key="4">
    <source>
        <dbReference type="Proteomes" id="UP000427906"/>
    </source>
</evidence>
<name>A0A5K7YK80_9BACT</name>
<reference evidence="3 4" key="1">
    <citation type="submission" date="2019-11" db="EMBL/GenBank/DDBJ databases">
        <title>Comparative genomics of hydrocarbon-degrading Desulfosarcina strains.</title>
        <authorList>
            <person name="Watanabe M."/>
            <person name="Kojima H."/>
            <person name="Fukui M."/>
        </authorList>
    </citation>
    <scope>NUCLEOTIDE SEQUENCE [LARGE SCALE GENOMIC DNA]</scope>
    <source>
        <strain evidence="3 4">PL12</strain>
    </source>
</reference>
<sequence length="424" mass="46683">MDLQKQSKLDQAEGIYRDVLAVAPNHPDALHFLGVLHYQRGRADEAIQSITCALGISPDYVDAHNNLGNIYKEQERFTEAEACYRRTIELAPGHLGACNNLGTVLRALGNFEEAEAVFREGLTVSSDFFPLHCNMGNLLYQQGRVSEAVDHLFQAMVLDPEQAGSKVMLGIALMTLGRKEEAVKHYRQWLKEDPGNPEALHLLAACSDDAVPERASDDYVKSLFNRFADSFEESLNILGYQAPDRVAEALSQAYIQPAGDLDILDAGCGTGLCGPLIKPYARRLDGIDLSAGMLKQAAETGSYNRLEEAELTEYLNRCNREYDVVVSADTLCYFGDLKAVFKAAAGVLKKDGRFIFTVERDALSPAEGNDEYRMLPQGRYVHSESYLRLAAREGCLTPMAITPAVLRQEMGRPVNGLVVTLAPA</sequence>